<name>A0A0L8HT33_OCTBM</name>
<dbReference type="AlphaFoldDB" id="A0A0L8HT33"/>
<sequence length="125" mass="14694">MQIDRLLKMSLHFLSQKPYASDIMYTPVKDTLGTDVGSDHHLVQGKVQLRLKKMQKPKTITPFAVEKLKDQQKSQQFRLALENKFESLLQATDIEEQWAIFREAVTKVVEDRLGRRRGKRKEIWI</sequence>
<evidence type="ECO:0000313" key="1">
    <source>
        <dbReference type="EMBL" id="KOF92413.1"/>
    </source>
</evidence>
<organism evidence="1">
    <name type="scientific">Octopus bimaculoides</name>
    <name type="common">California two-spotted octopus</name>
    <dbReference type="NCBI Taxonomy" id="37653"/>
    <lineage>
        <taxon>Eukaryota</taxon>
        <taxon>Metazoa</taxon>
        <taxon>Spiralia</taxon>
        <taxon>Lophotrochozoa</taxon>
        <taxon>Mollusca</taxon>
        <taxon>Cephalopoda</taxon>
        <taxon>Coleoidea</taxon>
        <taxon>Octopodiformes</taxon>
        <taxon>Octopoda</taxon>
        <taxon>Incirrata</taxon>
        <taxon>Octopodidae</taxon>
        <taxon>Octopus</taxon>
    </lineage>
</organism>
<dbReference type="EMBL" id="KQ417342">
    <property type="protein sequence ID" value="KOF92413.1"/>
    <property type="molecule type" value="Genomic_DNA"/>
</dbReference>
<reference evidence="1" key="1">
    <citation type="submission" date="2015-07" db="EMBL/GenBank/DDBJ databases">
        <title>MeaNS - Measles Nucleotide Surveillance Program.</title>
        <authorList>
            <person name="Tran T."/>
            <person name="Druce J."/>
        </authorList>
    </citation>
    <scope>NUCLEOTIDE SEQUENCE</scope>
    <source>
        <strain evidence="1">UCB-OBI-ISO-001</strain>
        <tissue evidence="1">Gonad</tissue>
    </source>
</reference>
<dbReference type="OrthoDB" id="6242193at2759"/>
<protein>
    <submittedName>
        <fullName evidence="1">Uncharacterized protein</fullName>
    </submittedName>
</protein>
<proteinExistence type="predicted"/>
<gene>
    <name evidence="1" type="ORF">OCBIM_22006665mg</name>
</gene>
<accession>A0A0L8HT33</accession>